<dbReference type="PROSITE" id="PS50046">
    <property type="entry name" value="PHYTOCHROME_2"/>
    <property type="match status" value="1"/>
</dbReference>
<dbReference type="Pfam" id="PF00360">
    <property type="entry name" value="PHY"/>
    <property type="match status" value="1"/>
</dbReference>
<dbReference type="InterPro" id="IPR035965">
    <property type="entry name" value="PAS-like_dom_sf"/>
</dbReference>
<dbReference type="CDD" id="cd00082">
    <property type="entry name" value="HisKA"/>
    <property type="match status" value="1"/>
</dbReference>
<evidence type="ECO:0000256" key="1">
    <source>
        <dbReference type="ARBA" id="ARBA00000085"/>
    </source>
</evidence>
<dbReference type="InterPro" id="IPR013654">
    <property type="entry name" value="PAS_2"/>
</dbReference>
<dbReference type="GO" id="GO:0000156">
    <property type="term" value="F:phosphorelay response regulator activity"/>
    <property type="evidence" value="ECO:0007669"/>
    <property type="project" value="TreeGrafter"/>
</dbReference>
<dbReference type="EC" id="2.7.13.3" evidence="3"/>
<reference evidence="13" key="1">
    <citation type="submission" date="2022-04" db="EMBL/GenBank/DDBJ databases">
        <title>Mucilaginibacter sp. RS28 isolated from freshwater.</title>
        <authorList>
            <person name="Ko S.-R."/>
        </authorList>
    </citation>
    <scope>NUCLEOTIDE SEQUENCE</scope>
    <source>
        <strain evidence="13">RS28</strain>
    </source>
</reference>
<evidence type="ECO:0000256" key="10">
    <source>
        <dbReference type="ARBA" id="ARBA00023170"/>
    </source>
</evidence>
<dbReference type="PANTHER" id="PTHR42878:SF15">
    <property type="entry name" value="BACTERIOPHYTOCHROME"/>
    <property type="match status" value="1"/>
</dbReference>
<dbReference type="PANTHER" id="PTHR42878">
    <property type="entry name" value="TWO-COMPONENT HISTIDINE KINASE"/>
    <property type="match status" value="1"/>
</dbReference>
<keyword evidence="6" id="KW-0716">Sensory transduction</keyword>
<sequence length="734" mass="82600">MFLPDLTNCDREPIHIPGKVQGHGFLIAIDADFVIRYCSENIKNFLPLEVSQVLGKPIDVIEPAFNSLLPNFFSRAVGFSIRRKHFEPANPYSVEIAGQEFNLILSQSNDFYMLEFEPEASNLEADLQHLVGRSLSEMLSDKELSRLLYKSAVQVKNIIGFDRVMIYKFHEDEHGEVVAEAKNEDLEPLLGLHYPASDIPRQARELYKLNLTRLIADVHSEDSALLAEPGSVPLDLTCSALRAVSPIHIQYLKNMKVASSFSISILNQDNLWGLIACHNYTPRFINYRQRESARLVGQVLSSAISFRQQDEDQEKFHLRRRAIEAITRSLLRNTAIEEALTQGEVTLQSVLPSSGAALFLENKLTTIGNVPDERFINQLLEWLPNQMDDDVFYTNQLPVLFAPASPYKDVACGLLACRFSKELKEFMLWFRPEVITTVNWAGNPDKPVEYDADGIAHISPRKSFAVWTQNVAGTSVEWKPEDVKVAVALRDEVNHLISRKATELRVLNEKLRHAYAELDTFSYTISHDLKNPLTTIKSYSQLINSRFSLEPKVKDMVSRIAAGANKMQSMIDEVLQYSRVGQSKLETTTINMRELLDELTHDLQLSSANQGLRFIIEATPDVRGEQTMMHQIFSNVIGNAVKYSQKAAEPVVKISGNVRGNEVIYAVSDNGIGIPEAEQAKVFDLFSRAKGVEEFEGTGVGLAIVKRIVEKHHGRIWVESEPGNGTTFFIALPV</sequence>
<keyword evidence="10" id="KW-0675">Receptor</keyword>
<dbReference type="Pfam" id="PF01590">
    <property type="entry name" value="GAF"/>
    <property type="match status" value="1"/>
</dbReference>
<dbReference type="Pfam" id="PF00512">
    <property type="entry name" value="HisKA"/>
    <property type="match status" value="1"/>
</dbReference>
<proteinExistence type="inferred from homology"/>
<dbReference type="SUPFAM" id="SSF47384">
    <property type="entry name" value="Homodimeric domain of signal transducing histidine kinase"/>
    <property type="match status" value="1"/>
</dbReference>
<dbReference type="GO" id="GO:0030295">
    <property type="term" value="F:protein kinase activator activity"/>
    <property type="evidence" value="ECO:0007669"/>
    <property type="project" value="TreeGrafter"/>
</dbReference>
<dbReference type="Proteomes" id="UP001139450">
    <property type="component" value="Unassembled WGS sequence"/>
</dbReference>
<evidence type="ECO:0000259" key="12">
    <source>
        <dbReference type="PROSITE" id="PS50109"/>
    </source>
</evidence>
<dbReference type="SUPFAM" id="SSF55781">
    <property type="entry name" value="GAF domain-like"/>
    <property type="match status" value="2"/>
</dbReference>
<evidence type="ECO:0000256" key="4">
    <source>
        <dbReference type="ARBA" id="ARBA00022543"/>
    </source>
</evidence>
<dbReference type="Gene3D" id="3.30.565.10">
    <property type="entry name" value="Histidine kinase-like ATPase, C-terminal domain"/>
    <property type="match status" value="1"/>
</dbReference>
<accession>A0A9X1X111</accession>
<dbReference type="Pfam" id="PF02518">
    <property type="entry name" value="HATPase_c"/>
    <property type="match status" value="1"/>
</dbReference>
<dbReference type="InterPro" id="IPR005467">
    <property type="entry name" value="His_kinase_dom"/>
</dbReference>
<dbReference type="GO" id="GO:0006355">
    <property type="term" value="P:regulation of DNA-templated transcription"/>
    <property type="evidence" value="ECO:0007669"/>
    <property type="project" value="InterPro"/>
</dbReference>
<dbReference type="Gene3D" id="3.30.450.270">
    <property type="match status" value="1"/>
</dbReference>
<dbReference type="EMBL" id="JALJEJ010000002">
    <property type="protein sequence ID" value="MCJ8209257.1"/>
    <property type="molecule type" value="Genomic_DNA"/>
</dbReference>
<keyword evidence="7" id="KW-0808">Transferase</keyword>
<dbReference type="SMART" id="SM00387">
    <property type="entry name" value="HATPase_c"/>
    <property type="match status" value="1"/>
</dbReference>
<dbReference type="InterPro" id="IPR043150">
    <property type="entry name" value="Phytochrome_PHY_sf"/>
</dbReference>
<evidence type="ECO:0000313" key="14">
    <source>
        <dbReference type="Proteomes" id="UP001139450"/>
    </source>
</evidence>
<dbReference type="InterPro" id="IPR036890">
    <property type="entry name" value="HATPase_C_sf"/>
</dbReference>
<feature type="domain" description="Histidine kinase" evidence="12">
    <location>
        <begin position="524"/>
        <end position="734"/>
    </location>
</feature>
<evidence type="ECO:0000259" key="11">
    <source>
        <dbReference type="PROSITE" id="PS50046"/>
    </source>
</evidence>
<evidence type="ECO:0000256" key="9">
    <source>
        <dbReference type="ARBA" id="ARBA00022991"/>
    </source>
</evidence>
<comment type="similarity">
    <text evidence="2">In the N-terminal section; belongs to the phytochrome family.</text>
</comment>
<dbReference type="GO" id="GO:0009584">
    <property type="term" value="P:detection of visible light"/>
    <property type="evidence" value="ECO:0007669"/>
    <property type="project" value="InterPro"/>
</dbReference>
<dbReference type="PROSITE" id="PS50109">
    <property type="entry name" value="HIS_KIN"/>
    <property type="match status" value="1"/>
</dbReference>
<evidence type="ECO:0000256" key="2">
    <source>
        <dbReference type="ARBA" id="ARBA00006402"/>
    </source>
</evidence>
<evidence type="ECO:0000256" key="3">
    <source>
        <dbReference type="ARBA" id="ARBA00012438"/>
    </source>
</evidence>
<dbReference type="InterPro" id="IPR036097">
    <property type="entry name" value="HisK_dim/P_sf"/>
</dbReference>
<evidence type="ECO:0000256" key="6">
    <source>
        <dbReference type="ARBA" id="ARBA00022606"/>
    </source>
</evidence>
<dbReference type="InterPro" id="IPR029016">
    <property type="entry name" value="GAF-like_dom_sf"/>
</dbReference>
<keyword evidence="14" id="KW-1185">Reference proteome</keyword>
<dbReference type="Gene3D" id="1.10.287.130">
    <property type="match status" value="1"/>
</dbReference>
<dbReference type="SUPFAM" id="SSF55874">
    <property type="entry name" value="ATPase domain of HSP90 chaperone/DNA topoisomerase II/histidine kinase"/>
    <property type="match status" value="1"/>
</dbReference>
<dbReference type="InterPro" id="IPR016132">
    <property type="entry name" value="Phyto_chromo_attachment"/>
</dbReference>
<keyword evidence="13" id="KW-0067">ATP-binding</keyword>
<dbReference type="InterPro" id="IPR050351">
    <property type="entry name" value="BphY/WalK/GraS-like"/>
</dbReference>
<dbReference type="Pfam" id="PF08446">
    <property type="entry name" value="PAS_2"/>
    <property type="match status" value="1"/>
</dbReference>
<keyword evidence="13" id="KW-0547">Nucleotide-binding</keyword>
<dbReference type="InterPro" id="IPR003661">
    <property type="entry name" value="HisK_dim/P_dom"/>
</dbReference>
<keyword evidence="9" id="KW-0157">Chromophore</keyword>
<dbReference type="InterPro" id="IPR013515">
    <property type="entry name" value="Phytochrome_cen-reg"/>
</dbReference>
<dbReference type="Gene3D" id="3.30.450.20">
    <property type="entry name" value="PAS domain"/>
    <property type="match status" value="1"/>
</dbReference>
<dbReference type="GO" id="GO:0007234">
    <property type="term" value="P:osmosensory signaling via phosphorelay pathway"/>
    <property type="evidence" value="ECO:0007669"/>
    <property type="project" value="TreeGrafter"/>
</dbReference>
<dbReference type="Gene3D" id="3.30.450.40">
    <property type="match status" value="1"/>
</dbReference>
<evidence type="ECO:0000256" key="7">
    <source>
        <dbReference type="ARBA" id="ARBA00022679"/>
    </source>
</evidence>
<dbReference type="FunFam" id="3.30.565.10:FF:000006">
    <property type="entry name" value="Sensor histidine kinase WalK"/>
    <property type="match status" value="1"/>
</dbReference>
<organism evidence="13 14">
    <name type="scientific">Mucilaginibacter straminoryzae</name>
    <dbReference type="NCBI Taxonomy" id="2932774"/>
    <lineage>
        <taxon>Bacteria</taxon>
        <taxon>Pseudomonadati</taxon>
        <taxon>Bacteroidota</taxon>
        <taxon>Sphingobacteriia</taxon>
        <taxon>Sphingobacteriales</taxon>
        <taxon>Sphingobacteriaceae</taxon>
        <taxon>Mucilaginibacter</taxon>
    </lineage>
</organism>
<dbReference type="SUPFAM" id="SSF55785">
    <property type="entry name" value="PYP-like sensor domain (PAS domain)"/>
    <property type="match status" value="1"/>
</dbReference>
<evidence type="ECO:0000256" key="5">
    <source>
        <dbReference type="ARBA" id="ARBA00022553"/>
    </source>
</evidence>
<gene>
    <name evidence="13" type="ORF">MUY27_06025</name>
</gene>
<dbReference type="GO" id="GO:0005524">
    <property type="term" value="F:ATP binding"/>
    <property type="evidence" value="ECO:0007669"/>
    <property type="project" value="UniProtKB-KW"/>
</dbReference>
<dbReference type="InterPro" id="IPR004358">
    <property type="entry name" value="Sig_transdc_His_kin-like_C"/>
</dbReference>
<dbReference type="PRINTS" id="PR00344">
    <property type="entry name" value="BCTRLSENSOR"/>
</dbReference>
<dbReference type="InterPro" id="IPR003018">
    <property type="entry name" value="GAF"/>
</dbReference>
<dbReference type="SMART" id="SM00388">
    <property type="entry name" value="HisKA"/>
    <property type="match status" value="1"/>
</dbReference>
<dbReference type="SMART" id="SM00065">
    <property type="entry name" value="GAF"/>
    <property type="match status" value="1"/>
</dbReference>
<dbReference type="GO" id="GO:0009881">
    <property type="term" value="F:photoreceptor activity"/>
    <property type="evidence" value="ECO:0007669"/>
    <property type="project" value="UniProtKB-KW"/>
</dbReference>
<dbReference type="GO" id="GO:0000155">
    <property type="term" value="F:phosphorelay sensor kinase activity"/>
    <property type="evidence" value="ECO:0007669"/>
    <property type="project" value="InterPro"/>
</dbReference>
<name>A0A9X1X111_9SPHI</name>
<protein>
    <recommendedName>
        <fullName evidence="3">histidine kinase</fullName>
        <ecNumber evidence="3">2.7.13.3</ecNumber>
    </recommendedName>
</protein>
<comment type="caution">
    <text evidence="13">The sequence shown here is derived from an EMBL/GenBank/DDBJ whole genome shotgun (WGS) entry which is preliminary data.</text>
</comment>
<dbReference type="InterPro" id="IPR003594">
    <property type="entry name" value="HATPase_dom"/>
</dbReference>
<keyword evidence="8" id="KW-0418">Kinase</keyword>
<dbReference type="AlphaFoldDB" id="A0A9X1X111"/>
<evidence type="ECO:0000256" key="8">
    <source>
        <dbReference type="ARBA" id="ARBA00022777"/>
    </source>
</evidence>
<keyword evidence="4" id="KW-0600">Photoreceptor protein</keyword>
<evidence type="ECO:0000313" key="13">
    <source>
        <dbReference type="EMBL" id="MCJ8209257.1"/>
    </source>
</evidence>
<feature type="domain" description="Phytochrome chromophore attachment site" evidence="11">
    <location>
        <begin position="143"/>
        <end position="302"/>
    </location>
</feature>
<comment type="catalytic activity">
    <reaction evidence="1">
        <text>ATP + protein L-histidine = ADP + protein N-phospho-L-histidine.</text>
        <dbReference type="EC" id="2.7.13.3"/>
    </reaction>
</comment>
<keyword evidence="5" id="KW-0597">Phosphoprotein</keyword>